<dbReference type="InterPro" id="IPR015943">
    <property type="entry name" value="WD40/YVTN_repeat-like_dom_sf"/>
</dbReference>
<reference evidence="1 2" key="1">
    <citation type="submission" date="2020-06" db="EMBL/GenBank/DDBJ databases">
        <authorList>
            <person name="Li R."/>
            <person name="Bekaert M."/>
        </authorList>
    </citation>
    <scope>NUCLEOTIDE SEQUENCE [LARGE SCALE GENOMIC DNA]</scope>
    <source>
        <strain evidence="2">wild</strain>
    </source>
</reference>
<evidence type="ECO:0000313" key="2">
    <source>
        <dbReference type="Proteomes" id="UP000507470"/>
    </source>
</evidence>
<evidence type="ECO:0000313" key="1">
    <source>
        <dbReference type="EMBL" id="CAC5380246.1"/>
    </source>
</evidence>
<dbReference type="EMBL" id="CACVKT020002855">
    <property type="protein sequence ID" value="CAC5380246.1"/>
    <property type="molecule type" value="Genomic_DNA"/>
</dbReference>
<keyword evidence="2" id="KW-1185">Reference proteome</keyword>
<proteinExistence type="predicted"/>
<organism evidence="1 2">
    <name type="scientific">Mytilus coruscus</name>
    <name type="common">Sea mussel</name>
    <dbReference type="NCBI Taxonomy" id="42192"/>
    <lineage>
        <taxon>Eukaryota</taxon>
        <taxon>Metazoa</taxon>
        <taxon>Spiralia</taxon>
        <taxon>Lophotrochozoa</taxon>
        <taxon>Mollusca</taxon>
        <taxon>Bivalvia</taxon>
        <taxon>Autobranchia</taxon>
        <taxon>Pteriomorphia</taxon>
        <taxon>Mytilida</taxon>
        <taxon>Mytiloidea</taxon>
        <taxon>Mytilidae</taxon>
        <taxon>Mytilinae</taxon>
        <taxon>Mytilus</taxon>
    </lineage>
</organism>
<dbReference type="Gene3D" id="2.40.10.500">
    <property type="match status" value="1"/>
</dbReference>
<dbReference type="AlphaFoldDB" id="A0A6J8B9M9"/>
<accession>A0A6J8B9M9</accession>
<protein>
    <submittedName>
        <fullName evidence="1">TRIM2_3</fullName>
    </submittedName>
</protein>
<dbReference type="SUPFAM" id="SSF63825">
    <property type="entry name" value="YWTD domain"/>
    <property type="match status" value="1"/>
</dbReference>
<sequence>MLEKDVTEELKYVRDISEDEGFSQLGLKCIIDGKITDILTEMAVFGSISIEKSQSPIVIGVGHEKQAQIFTAVPSRSRSIDDITATLIGSVMVPAGQSSIWISGLSVFPDGRMIFANCFYNKRLVIVQRNGTLDTEIPISPLIPHDSTCIDDKTVAVPTLYNNTIVILDTENKQVTNTIKTGRCRGIIYRQEQLLYCEIEKGIVGIQLSNNKVITIVKDDTVENHWSYITTSGENIYYTGNGSTVKCYSVRGEKRWEYKNNSILMDPTGIAVDQNGVVYVLSNGDKCVVLISEDGKNGRTLFTIKDGITESYGIYLRTNKLIVVTLTGQILQFNKHK</sequence>
<dbReference type="Proteomes" id="UP000507470">
    <property type="component" value="Unassembled WGS sequence"/>
</dbReference>
<name>A0A6J8B9M9_MYTCO</name>
<dbReference type="OrthoDB" id="6131067at2759"/>
<dbReference type="Gene3D" id="2.130.10.10">
    <property type="entry name" value="YVTN repeat-like/Quinoprotein amine dehydrogenase"/>
    <property type="match status" value="1"/>
</dbReference>
<gene>
    <name evidence="1" type="ORF">MCOR_16221</name>
</gene>